<organism evidence="2 3">
    <name type="scientific">Caenorhabditis japonica</name>
    <dbReference type="NCBI Taxonomy" id="281687"/>
    <lineage>
        <taxon>Eukaryota</taxon>
        <taxon>Metazoa</taxon>
        <taxon>Ecdysozoa</taxon>
        <taxon>Nematoda</taxon>
        <taxon>Chromadorea</taxon>
        <taxon>Rhabditida</taxon>
        <taxon>Rhabditina</taxon>
        <taxon>Rhabditomorpha</taxon>
        <taxon>Rhabditoidea</taxon>
        <taxon>Rhabditidae</taxon>
        <taxon>Peloderinae</taxon>
        <taxon>Caenorhabditis</taxon>
    </lineage>
</organism>
<keyword evidence="1" id="KW-0812">Transmembrane</keyword>
<accession>A0A8R1I187</accession>
<proteinExistence type="predicted"/>
<evidence type="ECO:0000313" key="2">
    <source>
        <dbReference type="EnsemblMetazoa" id="CJA12896.1"/>
    </source>
</evidence>
<feature type="transmembrane region" description="Helical" evidence="1">
    <location>
        <begin position="51"/>
        <end position="70"/>
    </location>
</feature>
<evidence type="ECO:0000256" key="1">
    <source>
        <dbReference type="SAM" id="Phobius"/>
    </source>
</evidence>
<keyword evidence="3" id="KW-1185">Reference proteome</keyword>
<name>A0A8R1I187_CAEJA</name>
<dbReference type="Proteomes" id="UP000005237">
    <property type="component" value="Unassembled WGS sequence"/>
</dbReference>
<reference evidence="3" key="1">
    <citation type="submission" date="2010-08" db="EMBL/GenBank/DDBJ databases">
        <authorList>
            <consortium name="Caenorhabditis japonica Sequencing Consortium"/>
            <person name="Wilson R.K."/>
        </authorList>
    </citation>
    <scope>NUCLEOTIDE SEQUENCE [LARGE SCALE GENOMIC DNA]</scope>
    <source>
        <strain evidence="3">DF5081</strain>
    </source>
</reference>
<dbReference type="AlphaFoldDB" id="A0A8R1I187"/>
<protein>
    <submittedName>
        <fullName evidence="2">Hexosyltransferase</fullName>
    </submittedName>
</protein>
<evidence type="ECO:0000313" key="3">
    <source>
        <dbReference type="Proteomes" id="UP000005237"/>
    </source>
</evidence>
<dbReference type="EnsemblMetazoa" id="CJA12896.1">
    <property type="protein sequence ID" value="CJA12896.1"/>
    <property type="gene ID" value="WBGene00132100"/>
</dbReference>
<keyword evidence="1" id="KW-0472">Membrane</keyword>
<reference evidence="2" key="2">
    <citation type="submission" date="2022-06" db="UniProtKB">
        <authorList>
            <consortium name="EnsemblMetazoa"/>
        </authorList>
    </citation>
    <scope>IDENTIFICATION</scope>
    <source>
        <strain evidence="2">DF5081</strain>
    </source>
</reference>
<sequence>MMAIYGYVIDQLPSVDQIVVTNDDTIVNATALEQVFSQTAWASNSFTMKDLTSTFSTILSFITTSILAILQSI</sequence>
<keyword evidence="1" id="KW-1133">Transmembrane helix</keyword>